<gene>
    <name evidence="2" type="ORF">BSP0115_LOCUS1425</name>
</gene>
<organism evidence="2">
    <name type="scientific">Bicosoecida sp. CB-2014</name>
    <dbReference type="NCBI Taxonomy" id="1486930"/>
    <lineage>
        <taxon>Eukaryota</taxon>
        <taxon>Sar</taxon>
        <taxon>Stramenopiles</taxon>
        <taxon>Bigyra</taxon>
        <taxon>Opalozoa</taxon>
        <taxon>Bicosoecida</taxon>
    </lineage>
</organism>
<protein>
    <submittedName>
        <fullName evidence="2">Uncharacterized protein</fullName>
    </submittedName>
</protein>
<dbReference type="PANTHER" id="PTHR40430:SF1">
    <property type="entry name" value="T. BRUCEI SPP.-SPECIFIC PROTEIN"/>
    <property type="match status" value="1"/>
</dbReference>
<accession>A0A7S1C302</accession>
<dbReference type="EMBL" id="HBFS01002039">
    <property type="protein sequence ID" value="CAD8908228.1"/>
    <property type="molecule type" value="Transcribed_RNA"/>
</dbReference>
<feature type="compositionally biased region" description="Acidic residues" evidence="1">
    <location>
        <begin position="15"/>
        <end position="27"/>
    </location>
</feature>
<reference evidence="2" key="1">
    <citation type="submission" date="2021-01" db="EMBL/GenBank/DDBJ databases">
        <authorList>
            <person name="Corre E."/>
            <person name="Pelletier E."/>
            <person name="Niang G."/>
            <person name="Scheremetjew M."/>
            <person name="Finn R."/>
            <person name="Kale V."/>
            <person name="Holt S."/>
            <person name="Cochrane G."/>
            <person name="Meng A."/>
            <person name="Brown T."/>
            <person name="Cohen L."/>
        </authorList>
    </citation>
    <scope>NUCLEOTIDE SEQUENCE</scope>
    <source>
        <strain evidence="2">Ms1</strain>
    </source>
</reference>
<name>A0A7S1C302_9STRA</name>
<sequence length="349" mass="38681">MAADLADELSGGEYGGEDGEEEYDEVPEAGGGSTVPHYCMPNFASILPNYSNSDQDFIKLAFSAASWVSTREMPANLAAGLQGARAGTMEMSRSSAPMAKPPVPQFRKKEVFSEFEYVPSRYSLAAEQRAAERLEDEAKRLAIGGKDWAPSSKRARMKHEDLFEDKEYRFPYMSDPYTAARDQAMRARWIEDSKILHGPFLPGGPAKSSEGITRQLLPAILKELHRVVDEDWGDYIFSVMSTEDDMIVVRFQADTVDSERGLHAYMNVLASTGDVVSKNKLTRVVEDWHAQPGDGFLYYMFRPPWVRARGTDAFFTLHPEERAFSTSLAATLKSDGRGGAGGDSGESKK</sequence>
<evidence type="ECO:0000256" key="1">
    <source>
        <dbReference type="SAM" id="MobiDB-lite"/>
    </source>
</evidence>
<evidence type="ECO:0000313" key="2">
    <source>
        <dbReference type="EMBL" id="CAD8908228.1"/>
    </source>
</evidence>
<dbReference type="PANTHER" id="PTHR40430">
    <property type="entry name" value="T. BRUCEI SPP.-SPECIFIC PROTEIN"/>
    <property type="match status" value="1"/>
</dbReference>
<proteinExistence type="predicted"/>
<feature type="region of interest" description="Disordered" evidence="1">
    <location>
        <begin position="1"/>
        <end position="31"/>
    </location>
</feature>
<dbReference type="AlphaFoldDB" id="A0A7S1C302"/>